<comment type="caution">
    <text evidence="2">The sequence shown here is derived from an EMBL/GenBank/DDBJ whole genome shotgun (WGS) entry which is preliminary data.</text>
</comment>
<proteinExistence type="predicted"/>
<feature type="region of interest" description="Disordered" evidence="1">
    <location>
        <begin position="252"/>
        <end position="278"/>
    </location>
</feature>
<dbReference type="Proteomes" id="UP000585474">
    <property type="component" value="Unassembled WGS sequence"/>
</dbReference>
<dbReference type="AlphaFoldDB" id="A0A7J0GVA2"/>
<sequence length="358" mass="40585">MIPSMIYLAVKEIQHIANATEELDGFKESTTTDDEVPGDGGAGVADGEDQRPYGGTEKLLAVKMSRAAMVAVAVDGSSRERGRRSAEGLKRRTQTWINFQILAPIAWRRARRQADTVVSKTHEAEKRDMDRQLNCVLESMKEKSGTVDGLVGRTSLSFITEVMAEPLQSKFKIPQMEAFVGTKDPMVHLERAFPTTLKGSARIWFGKLKVCFIGTFAQPSKLLFNLAKSLSASMAEMMMKTQKYMNAEDAMNARREDVDEKEKGRAQKRKFESKHAYSRSRERFSRNLEVHERRPPQLLGLFTRRLGLDLGVTRHQNRTSRVEEDWVRIRSNRWSGRVGSGRAKFGRIRIGLDENGRF</sequence>
<keyword evidence="3" id="KW-1185">Reference proteome</keyword>
<evidence type="ECO:0000313" key="2">
    <source>
        <dbReference type="EMBL" id="GFZ14779.1"/>
    </source>
</evidence>
<dbReference type="EMBL" id="BJWL01000024">
    <property type="protein sequence ID" value="GFZ14779.1"/>
    <property type="molecule type" value="Genomic_DNA"/>
</dbReference>
<gene>
    <name evidence="2" type="ORF">Acr_24g0009690</name>
</gene>
<name>A0A7J0GVA2_9ERIC</name>
<reference evidence="2 3" key="1">
    <citation type="submission" date="2019-07" db="EMBL/GenBank/DDBJ databases">
        <title>De Novo Assembly of kiwifruit Actinidia rufa.</title>
        <authorList>
            <person name="Sugita-Konishi S."/>
            <person name="Sato K."/>
            <person name="Mori E."/>
            <person name="Abe Y."/>
            <person name="Kisaki G."/>
            <person name="Hamano K."/>
            <person name="Suezawa K."/>
            <person name="Otani M."/>
            <person name="Fukuda T."/>
            <person name="Manabe T."/>
            <person name="Gomi K."/>
            <person name="Tabuchi M."/>
            <person name="Akimitsu K."/>
            <person name="Kataoka I."/>
        </authorList>
    </citation>
    <scope>NUCLEOTIDE SEQUENCE [LARGE SCALE GENOMIC DNA]</scope>
    <source>
        <strain evidence="3">cv. Fuchu</strain>
    </source>
</reference>
<evidence type="ECO:0000313" key="3">
    <source>
        <dbReference type="Proteomes" id="UP000585474"/>
    </source>
</evidence>
<organism evidence="2 3">
    <name type="scientific">Actinidia rufa</name>
    <dbReference type="NCBI Taxonomy" id="165716"/>
    <lineage>
        <taxon>Eukaryota</taxon>
        <taxon>Viridiplantae</taxon>
        <taxon>Streptophyta</taxon>
        <taxon>Embryophyta</taxon>
        <taxon>Tracheophyta</taxon>
        <taxon>Spermatophyta</taxon>
        <taxon>Magnoliopsida</taxon>
        <taxon>eudicotyledons</taxon>
        <taxon>Gunneridae</taxon>
        <taxon>Pentapetalae</taxon>
        <taxon>asterids</taxon>
        <taxon>Ericales</taxon>
        <taxon>Actinidiaceae</taxon>
        <taxon>Actinidia</taxon>
    </lineage>
</organism>
<feature type="region of interest" description="Disordered" evidence="1">
    <location>
        <begin position="26"/>
        <end position="53"/>
    </location>
</feature>
<accession>A0A7J0GVA2</accession>
<protein>
    <submittedName>
        <fullName evidence="2">Uncharacterized protein</fullName>
    </submittedName>
</protein>
<evidence type="ECO:0000256" key="1">
    <source>
        <dbReference type="SAM" id="MobiDB-lite"/>
    </source>
</evidence>